<organism evidence="1">
    <name type="scientific">marine sediment metagenome</name>
    <dbReference type="NCBI Taxonomy" id="412755"/>
    <lineage>
        <taxon>unclassified sequences</taxon>
        <taxon>metagenomes</taxon>
        <taxon>ecological metagenomes</taxon>
    </lineage>
</organism>
<comment type="caution">
    <text evidence="1">The sequence shown here is derived from an EMBL/GenBank/DDBJ whole genome shotgun (WGS) entry which is preliminary data.</text>
</comment>
<name>A0A0F8WK94_9ZZZZ</name>
<dbReference type="AlphaFoldDB" id="A0A0F8WK94"/>
<dbReference type="EMBL" id="LAZR01064662">
    <property type="protein sequence ID" value="KKK57088.1"/>
    <property type="molecule type" value="Genomic_DNA"/>
</dbReference>
<sequence>MPTRFQSLVQRVGISRAIEEVLGDPGVHNLTKDTIRRGFQLDPLDAFYDVQLASEVLRAFLDHVLPIGRA</sequence>
<protein>
    <submittedName>
        <fullName evidence="1">Uncharacterized protein</fullName>
    </submittedName>
</protein>
<gene>
    <name evidence="1" type="ORF">LCGC14_3058000</name>
</gene>
<proteinExistence type="predicted"/>
<accession>A0A0F8WK94</accession>
<evidence type="ECO:0000313" key="1">
    <source>
        <dbReference type="EMBL" id="KKK57088.1"/>
    </source>
</evidence>
<reference evidence="1" key="1">
    <citation type="journal article" date="2015" name="Nature">
        <title>Complex archaea that bridge the gap between prokaryotes and eukaryotes.</title>
        <authorList>
            <person name="Spang A."/>
            <person name="Saw J.H."/>
            <person name="Jorgensen S.L."/>
            <person name="Zaremba-Niedzwiedzka K."/>
            <person name="Martijn J."/>
            <person name="Lind A.E."/>
            <person name="van Eijk R."/>
            <person name="Schleper C."/>
            <person name="Guy L."/>
            <person name="Ettema T.J."/>
        </authorList>
    </citation>
    <scope>NUCLEOTIDE SEQUENCE</scope>
</reference>